<name>A0A964BXE7_9CYAN</name>
<dbReference type="Pfam" id="PF03476">
    <property type="entry name" value="MOSC_N"/>
    <property type="match status" value="1"/>
</dbReference>
<evidence type="ECO:0000259" key="1">
    <source>
        <dbReference type="PROSITE" id="PS51340"/>
    </source>
</evidence>
<reference evidence="2" key="1">
    <citation type="journal article" date="2021" name="Antonie Van Leeuwenhoek">
        <title>Draft genome and description of Waterburya agarophytonicola gen. nov. sp. nov. (Pleurocapsales, Cyanobacteria): a seaweed symbiont.</title>
        <authorList>
            <person name="Bonthond G."/>
            <person name="Shalygin S."/>
            <person name="Bayer T."/>
            <person name="Weinberger F."/>
        </authorList>
    </citation>
    <scope>NUCLEOTIDE SEQUENCE</scope>
    <source>
        <strain evidence="2">KI4</strain>
    </source>
</reference>
<feature type="domain" description="MOSC" evidence="1">
    <location>
        <begin position="126"/>
        <end position="278"/>
    </location>
</feature>
<organism evidence="2 3">
    <name type="scientific">Waterburya agarophytonicola KI4</name>
    <dbReference type="NCBI Taxonomy" id="2874699"/>
    <lineage>
        <taxon>Bacteria</taxon>
        <taxon>Bacillati</taxon>
        <taxon>Cyanobacteriota</taxon>
        <taxon>Cyanophyceae</taxon>
        <taxon>Pleurocapsales</taxon>
        <taxon>Hyellaceae</taxon>
        <taxon>Waterburya</taxon>
        <taxon>Waterburya agarophytonicola</taxon>
    </lineage>
</organism>
<dbReference type="Proteomes" id="UP000729733">
    <property type="component" value="Unassembled WGS sequence"/>
</dbReference>
<dbReference type="GO" id="GO:0030151">
    <property type="term" value="F:molybdenum ion binding"/>
    <property type="evidence" value="ECO:0007669"/>
    <property type="project" value="InterPro"/>
</dbReference>
<dbReference type="InterPro" id="IPR005302">
    <property type="entry name" value="MoCF_Sase_C"/>
</dbReference>
<protein>
    <submittedName>
        <fullName evidence="2">MOSC domain-containing protein</fullName>
    </submittedName>
</protein>
<dbReference type="InterPro" id="IPR011037">
    <property type="entry name" value="Pyrv_Knase-like_insert_dom_sf"/>
</dbReference>
<accession>A0A964BXE7</accession>
<dbReference type="Pfam" id="PF03473">
    <property type="entry name" value="MOSC"/>
    <property type="match status" value="1"/>
</dbReference>
<dbReference type="GO" id="GO:0003824">
    <property type="term" value="F:catalytic activity"/>
    <property type="evidence" value="ECO:0007669"/>
    <property type="project" value="InterPro"/>
</dbReference>
<dbReference type="SUPFAM" id="SSF141673">
    <property type="entry name" value="MOSC N-terminal domain-like"/>
    <property type="match status" value="1"/>
</dbReference>
<sequence length="282" mass="32053">MIVSQLCVYPIKSCQRIDLSQAEVNTKGFLGDREMMLISGSGKFITQRQFPQLAKVRVEIADGDITLSLEDGSFPSLTFTAIITGTTIEVEIWRDRLQAIDQGDLVAAWFHQLLNLDRDKVCRLVKQSPEYTRLAAKNYPSEDNIPLGFLDNYPVMLTATASLQELNQRITEIHLSQKQVIPMNRFRPNIVINTTEPFIEDRWSLIQIGEIEFTVAKPCSRCIMTTIDQQQGQKNQLKEPLNTLGTFRQLSEQGVMFGMNMIPKNQGIMKLGDRLKVLETRS</sequence>
<evidence type="ECO:0000313" key="3">
    <source>
        <dbReference type="Proteomes" id="UP000729733"/>
    </source>
</evidence>
<dbReference type="RefSeq" id="WP_229642202.1">
    <property type="nucleotide sequence ID" value="NZ_JADWDC010000067.1"/>
</dbReference>
<dbReference type="InterPro" id="IPR005303">
    <property type="entry name" value="MOCOS_middle"/>
</dbReference>
<evidence type="ECO:0000313" key="2">
    <source>
        <dbReference type="EMBL" id="MCC0179105.1"/>
    </source>
</evidence>
<dbReference type="GO" id="GO:0030170">
    <property type="term" value="F:pyridoxal phosphate binding"/>
    <property type="evidence" value="ECO:0007669"/>
    <property type="project" value="InterPro"/>
</dbReference>
<comment type="caution">
    <text evidence="2">The sequence shown here is derived from an EMBL/GenBank/DDBJ whole genome shotgun (WGS) entry which is preliminary data.</text>
</comment>
<dbReference type="PANTHER" id="PTHR14237">
    <property type="entry name" value="MOLYBDOPTERIN COFACTOR SULFURASE MOSC"/>
    <property type="match status" value="1"/>
</dbReference>
<keyword evidence="3" id="KW-1185">Reference proteome</keyword>
<dbReference type="PANTHER" id="PTHR14237:SF19">
    <property type="entry name" value="MITOCHONDRIAL AMIDOXIME REDUCING COMPONENT 1"/>
    <property type="match status" value="1"/>
</dbReference>
<dbReference type="SUPFAM" id="SSF50800">
    <property type="entry name" value="PK beta-barrel domain-like"/>
    <property type="match status" value="1"/>
</dbReference>
<dbReference type="PROSITE" id="PS51340">
    <property type="entry name" value="MOSC"/>
    <property type="match status" value="1"/>
</dbReference>
<dbReference type="EMBL" id="JADWDC010000067">
    <property type="protein sequence ID" value="MCC0179105.1"/>
    <property type="molecule type" value="Genomic_DNA"/>
</dbReference>
<proteinExistence type="predicted"/>
<dbReference type="AlphaFoldDB" id="A0A964BXE7"/>
<gene>
    <name evidence="2" type="ORF">I4641_19230</name>
</gene>